<dbReference type="OrthoDB" id="307788at2"/>
<dbReference type="Proteomes" id="UP000183090">
    <property type="component" value="Unassembled WGS sequence"/>
</dbReference>
<evidence type="ECO:0000256" key="2">
    <source>
        <dbReference type="HAMAP-Rule" id="MF_00003"/>
    </source>
</evidence>
<evidence type="ECO:0000313" key="5">
    <source>
        <dbReference type="Proteomes" id="UP000034029"/>
    </source>
</evidence>
<proteinExistence type="inferred from homology"/>
<keyword evidence="5" id="KW-1185">Reference proteome</keyword>
<dbReference type="GO" id="GO:0043024">
    <property type="term" value="F:ribosomal small subunit binding"/>
    <property type="evidence" value="ECO:0007669"/>
    <property type="project" value="TreeGrafter"/>
</dbReference>
<comment type="subcellular location">
    <subcellularLocation>
        <location evidence="2">Cytoplasm</location>
    </subcellularLocation>
</comment>
<dbReference type="Proteomes" id="UP000034029">
    <property type="component" value="Chromosome"/>
</dbReference>
<comment type="function">
    <text evidence="2">One of several proteins that assist in the late maturation steps of the functional core of the 30S ribosomal subunit. Associates with free 30S ribosomal subunits (but not with 30S subunits that are part of 70S ribosomes or polysomes). Required for efficient processing of 16S rRNA. May interact with the 5'-terminal helix region of 16S rRNA.</text>
</comment>
<reference evidence="5" key="2">
    <citation type="submission" date="2015-04" db="EMBL/GenBank/DDBJ databases">
        <title>Complete genome sequence of Salinicoccus halodurans strain H3B36, isolated from the Qaidam basin of China.</title>
        <authorList>
            <person name="Ma Y."/>
            <person name="Jiang K."/>
            <person name="Xue Y."/>
        </authorList>
    </citation>
    <scope>NUCLEOTIDE SEQUENCE [LARGE SCALE GENOMIC DNA]</scope>
    <source>
        <strain evidence="5">H3B36</strain>
    </source>
</reference>
<dbReference type="AlphaFoldDB" id="A0A0F7D485"/>
<dbReference type="KEGG" id="shv:AAT16_05895"/>
<comment type="similarity">
    <text evidence="2">Belongs to the RbfA family.</text>
</comment>
<dbReference type="InterPro" id="IPR015946">
    <property type="entry name" value="KH_dom-like_a/b"/>
</dbReference>
<evidence type="ECO:0000313" key="6">
    <source>
        <dbReference type="Proteomes" id="UP000183090"/>
    </source>
</evidence>
<dbReference type="PROSITE" id="PS01319">
    <property type="entry name" value="RBFA"/>
    <property type="match status" value="1"/>
</dbReference>
<reference evidence="4 6" key="3">
    <citation type="submission" date="2016-10" db="EMBL/GenBank/DDBJ databases">
        <authorList>
            <person name="Varghese N."/>
            <person name="Submissions S."/>
        </authorList>
    </citation>
    <scope>NUCLEOTIDE SEQUENCE [LARGE SCALE GENOMIC DNA]</scope>
    <source>
        <strain evidence="4 6">CGMCC 1.6501</strain>
    </source>
</reference>
<dbReference type="Gene3D" id="3.30.300.20">
    <property type="match status" value="1"/>
</dbReference>
<sequence>MSNRQERVAEEIKKVVSEALRTKVDNPDIGMVTVTDVELTKEMETATIYYTSLNENKEEVGNALEKSKGLIRSEVAKEIRIRKAPELAFKYDNSIEYGNKIESLLNEIKDQ</sequence>
<dbReference type="InterPro" id="IPR000238">
    <property type="entry name" value="RbfA"/>
</dbReference>
<evidence type="ECO:0000313" key="3">
    <source>
        <dbReference type="EMBL" id="AKG73795.1"/>
    </source>
</evidence>
<reference evidence="3 5" key="1">
    <citation type="journal article" date="2015" name="Int. J. Syst. Evol. Microbiol.">
        <title>Complete genome sequence of Salinicoccus halodurans H3B36, isolated from the Qaidam Basin in China.</title>
        <authorList>
            <person name="Jiang K."/>
            <person name="Xue Y."/>
            <person name="Ma Y."/>
        </authorList>
    </citation>
    <scope>NUCLEOTIDE SEQUENCE [LARGE SCALE GENOMIC DNA]</scope>
    <source>
        <strain evidence="3 5">H3B36</strain>
    </source>
</reference>
<dbReference type="RefSeq" id="WP_046789983.1">
    <property type="nucleotide sequence ID" value="NZ_CP011366.1"/>
</dbReference>
<dbReference type="HAMAP" id="MF_00003">
    <property type="entry name" value="RbfA"/>
    <property type="match status" value="1"/>
</dbReference>
<dbReference type="InterPro" id="IPR020053">
    <property type="entry name" value="Ribosome-bd_factorA_CS"/>
</dbReference>
<accession>A0A0F7D485</accession>
<comment type="subunit">
    <text evidence="2">Monomer. Binds 30S ribosomal subunits, but not 50S ribosomal subunits or 70S ribosomes.</text>
</comment>
<dbReference type="EMBL" id="FOTB01000001">
    <property type="protein sequence ID" value="SFK56018.1"/>
    <property type="molecule type" value="Genomic_DNA"/>
</dbReference>
<dbReference type="GO" id="GO:0030490">
    <property type="term" value="P:maturation of SSU-rRNA"/>
    <property type="evidence" value="ECO:0007669"/>
    <property type="project" value="UniProtKB-UniRule"/>
</dbReference>
<dbReference type="EMBL" id="CP011366">
    <property type="protein sequence ID" value="AKG73795.1"/>
    <property type="molecule type" value="Genomic_DNA"/>
</dbReference>
<dbReference type="SUPFAM" id="SSF89919">
    <property type="entry name" value="Ribosome-binding factor A, RbfA"/>
    <property type="match status" value="1"/>
</dbReference>
<protein>
    <recommendedName>
        <fullName evidence="2">Ribosome-binding factor A</fullName>
    </recommendedName>
</protein>
<dbReference type="NCBIfam" id="TIGR00082">
    <property type="entry name" value="rbfA"/>
    <property type="match status" value="1"/>
</dbReference>
<organism evidence="4 6">
    <name type="scientific">Salinicoccus halodurans</name>
    <dbReference type="NCBI Taxonomy" id="407035"/>
    <lineage>
        <taxon>Bacteria</taxon>
        <taxon>Bacillati</taxon>
        <taxon>Bacillota</taxon>
        <taxon>Bacilli</taxon>
        <taxon>Bacillales</taxon>
        <taxon>Staphylococcaceae</taxon>
        <taxon>Salinicoccus</taxon>
    </lineage>
</organism>
<dbReference type="PANTHER" id="PTHR33515:SF1">
    <property type="entry name" value="RIBOSOME-BINDING FACTOR A, CHLOROPLASTIC-RELATED"/>
    <property type="match status" value="1"/>
</dbReference>
<dbReference type="Pfam" id="PF02033">
    <property type="entry name" value="RBFA"/>
    <property type="match status" value="1"/>
</dbReference>
<name>A0A0F7D485_9STAP</name>
<dbReference type="InterPro" id="IPR023799">
    <property type="entry name" value="RbfA_dom_sf"/>
</dbReference>
<keyword evidence="1 2" id="KW-0690">Ribosome biogenesis</keyword>
<evidence type="ECO:0000313" key="4">
    <source>
        <dbReference type="EMBL" id="SFK56018.1"/>
    </source>
</evidence>
<evidence type="ECO:0000256" key="1">
    <source>
        <dbReference type="ARBA" id="ARBA00022517"/>
    </source>
</evidence>
<gene>
    <name evidence="2" type="primary">rbfA</name>
    <name evidence="3" type="ORF">AAT16_05895</name>
    <name evidence="4" type="ORF">SAMN05216235_0418</name>
</gene>
<dbReference type="GO" id="GO:0005829">
    <property type="term" value="C:cytosol"/>
    <property type="evidence" value="ECO:0007669"/>
    <property type="project" value="TreeGrafter"/>
</dbReference>
<dbReference type="PANTHER" id="PTHR33515">
    <property type="entry name" value="RIBOSOME-BINDING FACTOR A, CHLOROPLASTIC-RELATED"/>
    <property type="match status" value="1"/>
</dbReference>
<keyword evidence="2" id="KW-0963">Cytoplasm</keyword>